<protein>
    <submittedName>
        <fullName evidence="1">Uncharacterized protein</fullName>
    </submittedName>
</protein>
<dbReference type="EMBL" id="BPLQ01000254">
    <property type="protein sequence ID" value="GIX69298.1"/>
    <property type="molecule type" value="Genomic_DNA"/>
</dbReference>
<sequence>MKSECNYSVICSKALGNLQPDTIYTLSTVKLLLTQKNETPRPKVGKRELCLRLLKEGVEKEDKVLKCNYQHLMKRRKKFEFSLRPSGAFKAKRIFLTSSSTFALYLLLSKKNCTEL</sequence>
<accession>A0AAV4MA37</accession>
<dbReference type="Proteomes" id="UP001054837">
    <property type="component" value="Unassembled WGS sequence"/>
</dbReference>
<organism evidence="1 2">
    <name type="scientific">Caerostris darwini</name>
    <dbReference type="NCBI Taxonomy" id="1538125"/>
    <lineage>
        <taxon>Eukaryota</taxon>
        <taxon>Metazoa</taxon>
        <taxon>Ecdysozoa</taxon>
        <taxon>Arthropoda</taxon>
        <taxon>Chelicerata</taxon>
        <taxon>Arachnida</taxon>
        <taxon>Araneae</taxon>
        <taxon>Araneomorphae</taxon>
        <taxon>Entelegynae</taxon>
        <taxon>Araneoidea</taxon>
        <taxon>Araneidae</taxon>
        <taxon>Caerostris</taxon>
    </lineage>
</organism>
<reference evidence="1 2" key="1">
    <citation type="submission" date="2021-06" db="EMBL/GenBank/DDBJ databases">
        <title>Caerostris darwini draft genome.</title>
        <authorList>
            <person name="Kono N."/>
            <person name="Arakawa K."/>
        </authorList>
    </citation>
    <scope>NUCLEOTIDE SEQUENCE [LARGE SCALE GENOMIC DNA]</scope>
</reference>
<evidence type="ECO:0000313" key="2">
    <source>
        <dbReference type="Proteomes" id="UP001054837"/>
    </source>
</evidence>
<proteinExistence type="predicted"/>
<dbReference type="AlphaFoldDB" id="A0AAV4MA37"/>
<keyword evidence="2" id="KW-1185">Reference proteome</keyword>
<name>A0AAV4MA37_9ARAC</name>
<comment type="caution">
    <text evidence="1">The sequence shown here is derived from an EMBL/GenBank/DDBJ whole genome shotgun (WGS) entry which is preliminary data.</text>
</comment>
<gene>
    <name evidence="1" type="ORF">CDAR_208231</name>
</gene>
<evidence type="ECO:0000313" key="1">
    <source>
        <dbReference type="EMBL" id="GIX69298.1"/>
    </source>
</evidence>